<keyword evidence="1" id="KW-1185">Reference proteome</keyword>
<organism evidence="1 2">
    <name type="scientific">Panagrolaimus superbus</name>
    <dbReference type="NCBI Taxonomy" id="310955"/>
    <lineage>
        <taxon>Eukaryota</taxon>
        <taxon>Metazoa</taxon>
        <taxon>Ecdysozoa</taxon>
        <taxon>Nematoda</taxon>
        <taxon>Chromadorea</taxon>
        <taxon>Rhabditida</taxon>
        <taxon>Tylenchina</taxon>
        <taxon>Panagrolaimomorpha</taxon>
        <taxon>Panagrolaimoidea</taxon>
        <taxon>Panagrolaimidae</taxon>
        <taxon>Panagrolaimus</taxon>
    </lineage>
</organism>
<protein>
    <submittedName>
        <fullName evidence="2">Uncharacterized protein</fullName>
    </submittedName>
</protein>
<evidence type="ECO:0000313" key="2">
    <source>
        <dbReference type="WBParaSite" id="PSU_v2.g20040.t1"/>
    </source>
</evidence>
<name>A0A914YM91_9BILA</name>
<reference evidence="2" key="1">
    <citation type="submission" date="2022-11" db="UniProtKB">
        <authorList>
            <consortium name="WormBaseParasite"/>
        </authorList>
    </citation>
    <scope>IDENTIFICATION</scope>
</reference>
<dbReference type="AlphaFoldDB" id="A0A914YM91"/>
<accession>A0A914YM91</accession>
<dbReference type="Proteomes" id="UP000887577">
    <property type="component" value="Unplaced"/>
</dbReference>
<dbReference type="WBParaSite" id="PSU_v2.g20040.t1">
    <property type="protein sequence ID" value="PSU_v2.g20040.t1"/>
    <property type="gene ID" value="PSU_v2.g20040"/>
</dbReference>
<proteinExistence type="predicted"/>
<evidence type="ECO:0000313" key="1">
    <source>
        <dbReference type="Proteomes" id="UP000887577"/>
    </source>
</evidence>
<sequence>MKKFIKVLLGRKQHPNCRKVEFVYDDDGSPTISDVKDAARAQLLISLDNCDVKTRIEDNTVATLADDELYDPDDNIWIDATGSQFSVHRVL</sequence>